<proteinExistence type="predicted"/>
<comment type="caution">
    <text evidence="1">The sequence shown here is derived from an EMBL/GenBank/DDBJ whole genome shotgun (WGS) entry which is preliminary data.</text>
</comment>
<organism evidence="1 2">
    <name type="scientific">Chelatococcus asaccharovorans</name>
    <dbReference type="NCBI Taxonomy" id="28210"/>
    <lineage>
        <taxon>Bacteria</taxon>
        <taxon>Pseudomonadati</taxon>
        <taxon>Pseudomonadota</taxon>
        <taxon>Alphaproteobacteria</taxon>
        <taxon>Hyphomicrobiales</taxon>
        <taxon>Chelatococcaceae</taxon>
        <taxon>Chelatococcus</taxon>
    </lineage>
</organism>
<dbReference type="Proteomes" id="UP000248021">
    <property type="component" value="Unassembled WGS sequence"/>
</dbReference>
<accession>A0A2V3UAQ5</accession>
<gene>
    <name evidence="1" type="ORF">C7450_103121</name>
</gene>
<name>A0A2V3UAQ5_9HYPH</name>
<evidence type="ECO:0000313" key="2">
    <source>
        <dbReference type="Proteomes" id="UP000248021"/>
    </source>
</evidence>
<keyword evidence="2" id="KW-1185">Reference proteome</keyword>
<dbReference type="AlphaFoldDB" id="A0A2V3UAQ5"/>
<protein>
    <submittedName>
        <fullName evidence="1">Uncharacterized protein</fullName>
    </submittedName>
</protein>
<evidence type="ECO:0000313" key="1">
    <source>
        <dbReference type="EMBL" id="PXW61604.1"/>
    </source>
</evidence>
<reference evidence="1 2" key="1">
    <citation type="submission" date="2018-05" db="EMBL/GenBank/DDBJ databases">
        <title>Genomic Encyclopedia of Type Strains, Phase IV (KMG-IV): sequencing the most valuable type-strain genomes for metagenomic binning, comparative biology and taxonomic classification.</title>
        <authorList>
            <person name="Goeker M."/>
        </authorList>
    </citation>
    <scope>NUCLEOTIDE SEQUENCE [LARGE SCALE GENOMIC DNA]</scope>
    <source>
        <strain evidence="1 2">DSM 6462</strain>
    </source>
</reference>
<dbReference type="EMBL" id="QJJK01000003">
    <property type="protein sequence ID" value="PXW61604.1"/>
    <property type="molecule type" value="Genomic_DNA"/>
</dbReference>
<sequence length="35" mass="4031">MTITQSHQIDRAIWLGLGHERDAIDKLSRTPLHYG</sequence>